<dbReference type="Pfam" id="PF05257">
    <property type="entry name" value="CHAP"/>
    <property type="match status" value="1"/>
</dbReference>
<keyword evidence="4" id="KW-1185">Reference proteome</keyword>
<dbReference type="EMBL" id="PDYG01000135">
    <property type="protein sequence ID" value="PHU36205.1"/>
    <property type="molecule type" value="Genomic_DNA"/>
</dbReference>
<gene>
    <name evidence="3" type="ORF">CSX02_13040</name>
</gene>
<accession>A0A2G3DZ90</accession>
<evidence type="ECO:0000259" key="2">
    <source>
        <dbReference type="Pfam" id="PF05257"/>
    </source>
</evidence>
<feature type="region of interest" description="Disordered" evidence="1">
    <location>
        <begin position="40"/>
        <end position="105"/>
    </location>
</feature>
<dbReference type="Proteomes" id="UP000224563">
    <property type="component" value="Unassembled WGS sequence"/>
</dbReference>
<evidence type="ECO:0000313" key="4">
    <source>
        <dbReference type="Proteomes" id="UP000224563"/>
    </source>
</evidence>
<evidence type="ECO:0000256" key="1">
    <source>
        <dbReference type="SAM" id="MobiDB-lite"/>
    </source>
</evidence>
<reference evidence="3 4" key="2">
    <citation type="submission" date="2017-10" db="EMBL/GenBank/DDBJ databases">
        <authorList>
            <person name="Banno H."/>
            <person name="Chua N.-H."/>
        </authorList>
    </citation>
    <scope>NUCLEOTIDE SEQUENCE [LARGE SCALE GENOMIC DNA]</scope>
    <source>
        <strain evidence="3 4">JK623</strain>
    </source>
</reference>
<sequence length="830" mass="93237">MLRKKIIAWGLVLTLSAGLVPSRTNYIYANEQDSATEAVIAEESETNSTEAGSTESGAEEAASTDSKSPENESSEATGSISENNQIENAEATNKDNKTNEAEEISVNSNNVTVSAPLFTVSYNNKGKTYSVLNKAGKYMSKCYLLINKETVTTPKKTTIYSVVDPSKAADYPNAVVVYFGAPNTDGTCTGKIYQNDGTRRRKIYWKEGNTTKSAYYFIDKSGKIKTSSAPYYLVYGKTVYRALKNGNAEHKFTGFYQNPKDSKYYFAIDGTPQKNQTLLAHYEKTYNPKTGEKKYPFYTIVSIDELKNGTYSEAFIYILDSEGVCTRHKNYTGVMSFHDQNQTYDENKTYFFSNGQILTGKTQYCLDRQTAYKVTKTGEASIFSGYFKNALDNKAYYAYDGNILNSQYVLLNRSLTGNNQLISASSITARQKAKIYCLDDTGAATAYNSTGIIPLYTVNGPQLYSVANGLVRKFTKSRTYQFYNKTLFTVNKNGLATIFSGIYKKYFYRNGKVKTAGEEYFVYYNKKLYKATKAGKLSTYKNASKKSYYYAYAMQPDGAYYYVRVAKKSTKAAIVKNTKKTGSFFVKLNGKLMRVAYQTGRAKIFTGVYNKYYYSSGKILKRSSNYYRFYNQIIYKMNKSGKVVASSKGFGTGLSVVGEALKYLGVLEGSEKHHEIIDIYNNAIDDFRDTYNSGSSNYKVKYTDSWCATFVSAMFVKAKVLSKTVMECSCGRQVALWKEMSKTQNKKIWIEEDDYVPKPGDIIYYDWADSDNYYKTDCVGWPDHVGIVIDCQGGIITVIEGNKGGNPDSVGKREIPVNGRYIRGFASPLY</sequence>
<dbReference type="AlphaFoldDB" id="A0A2G3DZ90"/>
<dbReference type="InterPro" id="IPR038765">
    <property type="entry name" value="Papain-like_cys_pep_sf"/>
</dbReference>
<dbReference type="SUPFAM" id="SSF54001">
    <property type="entry name" value="Cysteine proteinases"/>
    <property type="match status" value="1"/>
</dbReference>
<name>A0A2G3DZ90_9FIRM</name>
<comment type="caution">
    <text evidence="3">The sequence shown here is derived from an EMBL/GenBank/DDBJ whole genome shotgun (WGS) entry which is preliminary data.</text>
</comment>
<feature type="compositionally biased region" description="Low complexity" evidence="1">
    <location>
        <begin position="48"/>
        <end position="64"/>
    </location>
</feature>
<organism evidence="3 4">
    <name type="scientific">Agathobacter ruminis</name>
    <dbReference type="NCBI Taxonomy" id="1712665"/>
    <lineage>
        <taxon>Bacteria</taxon>
        <taxon>Bacillati</taxon>
        <taxon>Bacillota</taxon>
        <taxon>Clostridia</taxon>
        <taxon>Lachnospirales</taxon>
        <taxon>Lachnospiraceae</taxon>
        <taxon>Agathobacter</taxon>
    </lineage>
</organism>
<evidence type="ECO:0000313" key="3">
    <source>
        <dbReference type="EMBL" id="PHU36205.1"/>
    </source>
</evidence>
<dbReference type="InterPro" id="IPR007921">
    <property type="entry name" value="CHAP_dom"/>
</dbReference>
<protein>
    <recommendedName>
        <fullName evidence="2">Peptidase C51 domain-containing protein</fullName>
    </recommendedName>
</protein>
<feature type="compositionally biased region" description="Polar residues" evidence="1">
    <location>
        <begin position="74"/>
        <end position="91"/>
    </location>
</feature>
<feature type="domain" description="Peptidase C51" evidence="2">
    <location>
        <begin position="702"/>
        <end position="802"/>
    </location>
</feature>
<proteinExistence type="predicted"/>
<dbReference type="RefSeq" id="WP_099386995.1">
    <property type="nucleotide sequence ID" value="NZ_JANSWH010000020.1"/>
</dbReference>
<reference evidence="3 4" key="1">
    <citation type="submission" date="2017-10" db="EMBL/GenBank/DDBJ databases">
        <title>Resolving the taxonomy of Roseburia spp., Eubacterium rectale and Agathobacter spp. through phylogenomic analysis.</title>
        <authorList>
            <person name="Sheridan P.O."/>
            <person name="Walker A.W."/>
            <person name="Duncan S.H."/>
            <person name="Scott K.P."/>
            <person name="Toole P.W.O."/>
            <person name="Luis P."/>
            <person name="Flint H.J."/>
        </authorList>
    </citation>
    <scope>NUCLEOTIDE SEQUENCE [LARGE SCALE GENOMIC DNA]</scope>
    <source>
        <strain evidence="3 4">JK623</strain>
    </source>
</reference>